<keyword evidence="2" id="KW-1185">Reference proteome</keyword>
<evidence type="ECO:0000313" key="1">
    <source>
        <dbReference type="EMBL" id="CAG5104927.1"/>
    </source>
</evidence>
<gene>
    <name evidence="1" type="ORF">OKIOD_LOCUS10443</name>
</gene>
<dbReference type="Proteomes" id="UP001158576">
    <property type="component" value="Chromosome 1"/>
</dbReference>
<protein>
    <submittedName>
        <fullName evidence="1">Oidioi.mRNA.OKI2018_I69.chr1.g1678.t1.cds</fullName>
    </submittedName>
</protein>
<dbReference type="EMBL" id="OU015566">
    <property type="protein sequence ID" value="CAG5104927.1"/>
    <property type="molecule type" value="Genomic_DNA"/>
</dbReference>
<accession>A0ABN7SSV9</accession>
<evidence type="ECO:0000313" key="2">
    <source>
        <dbReference type="Proteomes" id="UP001158576"/>
    </source>
</evidence>
<proteinExistence type="predicted"/>
<sequence length="334" mass="38183">MKLIASIIALAAANYNSHTLPQDVSELTWADEANRELFEAREAHKEYVRYQAPDDEYVPIEDLPIVFLNGIKFRRQGKEPKPDSLERFRKVTRSDNGHLTCMDADKIHKKHKGGNSHQEEEPAPGMQMDVGLDVEPLQEIIYPRYNGPDAPFPDAHMGIFSEEVEEEEEQEVTPRRNPISEFNLSSVDPVSGGVVSTEFEEPEEDEATMVQLVGEIPEEQLVPANYEEESLSREEIRLIRLRKKFFEMKNVKIGCCNGQAYNSQKRCCCRRVSFDMDKKFCCAINGCESFKIMNRGSIQDYNDCLSLDGLVVQEYGYQGQRGQPKIFGNDRSRN</sequence>
<organism evidence="1 2">
    <name type="scientific">Oikopleura dioica</name>
    <name type="common">Tunicate</name>
    <dbReference type="NCBI Taxonomy" id="34765"/>
    <lineage>
        <taxon>Eukaryota</taxon>
        <taxon>Metazoa</taxon>
        <taxon>Chordata</taxon>
        <taxon>Tunicata</taxon>
        <taxon>Appendicularia</taxon>
        <taxon>Copelata</taxon>
        <taxon>Oikopleuridae</taxon>
        <taxon>Oikopleura</taxon>
    </lineage>
</organism>
<name>A0ABN7SSV9_OIKDI</name>
<reference evidence="1 2" key="1">
    <citation type="submission" date="2021-04" db="EMBL/GenBank/DDBJ databases">
        <authorList>
            <person name="Bliznina A."/>
        </authorList>
    </citation>
    <scope>NUCLEOTIDE SEQUENCE [LARGE SCALE GENOMIC DNA]</scope>
</reference>